<keyword evidence="4" id="KW-0808">Transferase</keyword>
<dbReference type="CDD" id="cd00082">
    <property type="entry name" value="HisKA"/>
    <property type="match status" value="1"/>
</dbReference>
<evidence type="ECO:0000313" key="9">
    <source>
        <dbReference type="Proteomes" id="UP000298112"/>
    </source>
</evidence>
<evidence type="ECO:0000259" key="6">
    <source>
        <dbReference type="PROSITE" id="PS50112"/>
    </source>
</evidence>
<dbReference type="SUPFAM" id="SSF47384">
    <property type="entry name" value="Homodimeric domain of signal transducing histidine kinase"/>
    <property type="match status" value="1"/>
</dbReference>
<organism evidence="8 9">
    <name type="scientific">Leptospira vanthielii</name>
    <dbReference type="NCBI Taxonomy" id="293085"/>
    <lineage>
        <taxon>Bacteria</taxon>
        <taxon>Pseudomonadati</taxon>
        <taxon>Spirochaetota</taxon>
        <taxon>Spirochaetia</taxon>
        <taxon>Leptospirales</taxon>
        <taxon>Leptospiraceae</taxon>
        <taxon>Leptospira</taxon>
    </lineage>
</organism>
<dbReference type="Gene3D" id="3.30.450.20">
    <property type="entry name" value="PAS domain"/>
    <property type="match status" value="4"/>
</dbReference>
<gene>
    <name evidence="8" type="ORF">EHQ95_08510</name>
</gene>
<keyword evidence="5" id="KW-0418">Kinase</keyword>
<dbReference type="Pfam" id="PF13426">
    <property type="entry name" value="PAS_9"/>
    <property type="match status" value="1"/>
</dbReference>
<sequence length="604" mass="68411">MKKKKNDKIESSASSVLGQGNKHELILRQMESLAKIGHWDVDFVNQTLHWSEGVFHILEMDPSSMPVDLETGFQSVHPDDRERAMLHMKEVLETGIAYDLECRLITTTGKIKTIRSLADVIRNEKNEPVQIVGIFQDITEQREAYQTLKQQELRLSTILQSEPECVKVVSPEGILVEMNPAGLQMIEANGPEDALGQKVEDLVNPLDLKFYQSIHNRALQGIKSSTRFRIIGLKGTERWMESTAVPLANQTGEITSVLSVTRDISDKVISEEKLIRIKRNQEALINGTTDLIWSLDSHFCLIAANKPFMDVIGYLRGTAAKEGDSVLIMSQGEAFYEKWKGYYERGLSGECFKTYERFLSPITQLEEHREVFFNPIRNPDGQITGLACFSKDITDLMAKRMELVASEKRYRALVENGVDVIAILSTEGKAKYVSPSITKVLGYTESDAMHMNLFDFLHPDDVPKIIKRLEEVRSIPQGNSLPSHNFRIKHQNGSWRWVESTITNLTEDENIGGIVDNFHDVTERVFQITAIQTQNEKLKAIAWTQSHVVRNPLAKIMGIVDLIKTGFLSPEEERKSLDHLIESAKELDSIIQDIVLKSQRVIVP</sequence>
<dbReference type="Gene3D" id="1.10.287.130">
    <property type="match status" value="1"/>
</dbReference>
<dbReference type="PROSITE" id="PS50112">
    <property type="entry name" value="PAS"/>
    <property type="match status" value="1"/>
</dbReference>
<dbReference type="RefSeq" id="WP_135658344.1">
    <property type="nucleotide sequence ID" value="NZ_RQHF01000016.1"/>
</dbReference>
<accession>A0ABY2NPI8</accession>
<feature type="domain" description="PAC" evidence="7">
    <location>
        <begin position="98"/>
        <end position="150"/>
    </location>
</feature>
<dbReference type="InterPro" id="IPR013656">
    <property type="entry name" value="PAS_4"/>
</dbReference>
<feature type="domain" description="PAC" evidence="7">
    <location>
        <begin position="224"/>
        <end position="276"/>
    </location>
</feature>
<evidence type="ECO:0000256" key="5">
    <source>
        <dbReference type="ARBA" id="ARBA00022777"/>
    </source>
</evidence>
<name>A0ABY2NPI8_9LEPT</name>
<comment type="caution">
    <text evidence="8">The sequence shown here is derived from an EMBL/GenBank/DDBJ whole genome shotgun (WGS) entry which is preliminary data.</text>
</comment>
<dbReference type="InterPro" id="IPR013655">
    <property type="entry name" value="PAS_fold_3"/>
</dbReference>
<dbReference type="InterPro" id="IPR036097">
    <property type="entry name" value="HisK_dim/P_sf"/>
</dbReference>
<keyword evidence="3" id="KW-0597">Phosphoprotein</keyword>
<dbReference type="InterPro" id="IPR000014">
    <property type="entry name" value="PAS"/>
</dbReference>
<dbReference type="NCBIfam" id="TIGR00229">
    <property type="entry name" value="sensory_box"/>
    <property type="match status" value="2"/>
</dbReference>
<dbReference type="Proteomes" id="UP000298112">
    <property type="component" value="Unassembled WGS sequence"/>
</dbReference>
<evidence type="ECO:0000313" key="8">
    <source>
        <dbReference type="EMBL" id="TGM57252.1"/>
    </source>
</evidence>
<keyword evidence="9" id="KW-1185">Reference proteome</keyword>
<dbReference type="InterPro" id="IPR052162">
    <property type="entry name" value="Sensor_kinase/Photoreceptor"/>
</dbReference>
<dbReference type="PANTHER" id="PTHR43304">
    <property type="entry name" value="PHYTOCHROME-LIKE PROTEIN CPH1"/>
    <property type="match status" value="1"/>
</dbReference>
<dbReference type="InterPro" id="IPR000700">
    <property type="entry name" value="PAS-assoc_C"/>
</dbReference>
<dbReference type="Pfam" id="PF08448">
    <property type="entry name" value="PAS_4"/>
    <property type="match status" value="1"/>
</dbReference>
<dbReference type="Gene3D" id="2.10.70.100">
    <property type="match status" value="1"/>
</dbReference>
<reference evidence="9" key="1">
    <citation type="journal article" date="2019" name="PLoS Negl. Trop. Dis.">
        <title>Revisiting the worldwide diversity of Leptospira species in the environment.</title>
        <authorList>
            <person name="Vincent A.T."/>
            <person name="Schiettekatte O."/>
            <person name="Bourhy P."/>
            <person name="Veyrier F.J."/>
            <person name="Picardeau M."/>
        </authorList>
    </citation>
    <scope>NUCLEOTIDE SEQUENCE [LARGE SCALE GENOMIC DNA]</scope>
    <source>
        <strain evidence="9">201601955</strain>
    </source>
</reference>
<comment type="catalytic activity">
    <reaction evidence="1">
        <text>ATP + protein L-histidine = ADP + protein N-phospho-L-histidine.</text>
        <dbReference type="EC" id="2.7.13.3"/>
    </reaction>
</comment>
<dbReference type="SMART" id="SM00086">
    <property type="entry name" value="PAC"/>
    <property type="match status" value="3"/>
</dbReference>
<protein>
    <recommendedName>
        <fullName evidence="2">histidine kinase</fullName>
        <ecNumber evidence="2">2.7.13.3</ecNumber>
    </recommendedName>
</protein>
<evidence type="ECO:0000256" key="1">
    <source>
        <dbReference type="ARBA" id="ARBA00000085"/>
    </source>
</evidence>
<dbReference type="PROSITE" id="PS50113">
    <property type="entry name" value="PAC"/>
    <property type="match status" value="2"/>
</dbReference>
<feature type="domain" description="PAS" evidence="6">
    <location>
        <begin position="406"/>
        <end position="472"/>
    </location>
</feature>
<evidence type="ECO:0000256" key="2">
    <source>
        <dbReference type="ARBA" id="ARBA00012438"/>
    </source>
</evidence>
<dbReference type="InterPro" id="IPR001610">
    <property type="entry name" value="PAC"/>
</dbReference>
<dbReference type="SMART" id="SM00091">
    <property type="entry name" value="PAS"/>
    <property type="match status" value="4"/>
</dbReference>
<evidence type="ECO:0000256" key="4">
    <source>
        <dbReference type="ARBA" id="ARBA00022679"/>
    </source>
</evidence>
<dbReference type="EMBL" id="RQHF01000016">
    <property type="protein sequence ID" value="TGM57252.1"/>
    <property type="molecule type" value="Genomic_DNA"/>
</dbReference>
<proteinExistence type="predicted"/>
<dbReference type="PANTHER" id="PTHR43304:SF1">
    <property type="entry name" value="PAC DOMAIN-CONTAINING PROTEIN"/>
    <property type="match status" value="1"/>
</dbReference>
<dbReference type="Pfam" id="PF00512">
    <property type="entry name" value="HisKA"/>
    <property type="match status" value="1"/>
</dbReference>
<dbReference type="InterPro" id="IPR035965">
    <property type="entry name" value="PAS-like_dom_sf"/>
</dbReference>
<dbReference type="CDD" id="cd00130">
    <property type="entry name" value="PAS"/>
    <property type="match status" value="2"/>
</dbReference>
<dbReference type="EC" id="2.7.13.3" evidence="2"/>
<dbReference type="InterPro" id="IPR003661">
    <property type="entry name" value="HisK_dim/P_dom"/>
</dbReference>
<evidence type="ECO:0000259" key="7">
    <source>
        <dbReference type="PROSITE" id="PS50113"/>
    </source>
</evidence>
<evidence type="ECO:0000256" key="3">
    <source>
        <dbReference type="ARBA" id="ARBA00022553"/>
    </source>
</evidence>
<dbReference type="Pfam" id="PF08447">
    <property type="entry name" value="PAS_3"/>
    <property type="match status" value="2"/>
</dbReference>
<dbReference type="SUPFAM" id="SSF55785">
    <property type="entry name" value="PYP-like sensor domain (PAS domain)"/>
    <property type="match status" value="4"/>
</dbReference>